<keyword evidence="4 7" id="KW-0812">Transmembrane</keyword>
<dbReference type="GO" id="GO:0016020">
    <property type="term" value="C:membrane"/>
    <property type="evidence" value="ECO:0007669"/>
    <property type="project" value="UniProtKB-SubCell"/>
</dbReference>
<dbReference type="AlphaFoldDB" id="A0A2R5LFL9"/>
<feature type="transmembrane region" description="Helical" evidence="7">
    <location>
        <begin position="66"/>
        <end position="90"/>
    </location>
</feature>
<evidence type="ECO:0000256" key="1">
    <source>
        <dbReference type="ARBA" id="ARBA00004141"/>
    </source>
</evidence>
<feature type="transmembrane region" description="Helical" evidence="7">
    <location>
        <begin position="302"/>
        <end position="323"/>
    </location>
</feature>
<accession>A0A2R5LFL9</accession>
<dbReference type="EMBL" id="GGLE01004195">
    <property type="protein sequence ID" value="MBY08321.1"/>
    <property type="molecule type" value="Transcribed_RNA"/>
</dbReference>
<name>A0A2R5LFL9_9ACAR</name>
<dbReference type="RefSeq" id="XP_064456000.1">
    <property type="nucleotide sequence ID" value="XM_064599930.1"/>
</dbReference>
<dbReference type="PANTHER" id="PTHR13353:SF5">
    <property type="entry name" value="TRANSMEMBRANE PROTEIN 19"/>
    <property type="match status" value="1"/>
</dbReference>
<feature type="transmembrane region" description="Helical" evidence="7">
    <location>
        <begin position="209"/>
        <end position="230"/>
    </location>
</feature>
<evidence type="ECO:0000256" key="6">
    <source>
        <dbReference type="ARBA" id="ARBA00023136"/>
    </source>
</evidence>
<dbReference type="InterPro" id="IPR002794">
    <property type="entry name" value="DUF92_TMEM19"/>
</dbReference>
<proteinExistence type="inferred from homology"/>
<dbReference type="KEGG" id="oti:135366931"/>
<dbReference type="PANTHER" id="PTHR13353">
    <property type="entry name" value="TRANSMEMBRANE PROTEIN 19"/>
    <property type="match status" value="1"/>
</dbReference>
<evidence type="ECO:0000256" key="7">
    <source>
        <dbReference type="SAM" id="Phobius"/>
    </source>
</evidence>
<comment type="similarity">
    <text evidence="2">Belongs to the TMEM19 family.</text>
</comment>
<evidence type="ECO:0000256" key="5">
    <source>
        <dbReference type="ARBA" id="ARBA00022989"/>
    </source>
</evidence>
<comment type="subcellular location">
    <subcellularLocation>
        <location evidence="1">Membrane</location>
        <topology evidence="1">Multi-pass membrane protein</topology>
    </subcellularLocation>
</comment>
<dbReference type="GeneID" id="135366931"/>
<evidence type="ECO:0000256" key="3">
    <source>
        <dbReference type="ARBA" id="ARBA00014258"/>
    </source>
</evidence>
<feature type="transmembrane region" description="Helical" evidence="7">
    <location>
        <begin position="242"/>
        <end position="262"/>
    </location>
</feature>
<evidence type="ECO:0000256" key="2">
    <source>
        <dbReference type="ARBA" id="ARBA00009012"/>
    </source>
</evidence>
<feature type="transmembrane region" description="Helical" evidence="7">
    <location>
        <begin position="37"/>
        <end position="54"/>
    </location>
</feature>
<keyword evidence="5 7" id="KW-1133">Transmembrane helix</keyword>
<organism evidence="8">
    <name type="scientific">Ornithodoros turicata</name>
    <dbReference type="NCBI Taxonomy" id="34597"/>
    <lineage>
        <taxon>Eukaryota</taxon>
        <taxon>Metazoa</taxon>
        <taxon>Ecdysozoa</taxon>
        <taxon>Arthropoda</taxon>
        <taxon>Chelicerata</taxon>
        <taxon>Arachnida</taxon>
        <taxon>Acari</taxon>
        <taxon>Parasitiformes</taxon>
        <taxon>Ixodida</taxon>
        <taxon>Ixodoidea</taxon>
        <taxon>Argasidae</taxon>
        <taxon>Ornithodorinae</taxon>
        <taxon>Ornithodoros</taxon>
    </lineage>
</organism>
<keyword evidence="6 7" id="KW-0472">Membrane</keyword>
<reference evidence="8" key="1">
    <citation type="submission" date="2018-03" db="EMBL/GenBank/DDBJ databases">
        <title>The relapsing fever spirochete Borrelia turicatae persists in the highly oxidative environment of its soft-bodied tick vector.</title>
        <authorList>
            <person name="Bourret T.J."/>
            <person name="Boyle W.K."/>
            <person name="Valenzuela J.G."/>
            <person name="Oliveira F."/>
            <person name="Lopez J.E."/>
        </authorList>
    </citation>
    <scope>NUCLEOTIDE SEQUENCE</scope>
    <source>
        <strain evidence="8">Kansas strain/isolate</strain>
        <tissue evidence="8">Salivary glands</tissue>
    </source>
</reference>
<evidence type="ECO:0000256" key="4">
    <source>
        <dbReference type="ARBA" id="ARBA00022692"/>
    </source>
</evidence>
<evidence type="ECO:0000313" key="8">
    <source>
        <dbReference type="EMBL" id="MBY08321.1"/>
    </source>
</evidence>
<dbReference type="Pfam" id="PF01940">
    <property type="entry name" value="DUF92"/>
    <property type="match status" value="1"/>
</dbReference>
<protein>
    <recommendedName>
        <fullName evidence="3">Transmembrane protein 19</fullName>
    </recommendedName>
</protein>
<sequence length="324" mass="34755">MILVGLLAITLPISLVFWTTSVISSWYSEDVVPPSPLRWFTSLFVPLAFAVWGYRKRSLNLSGALTGFGLGFVLTFSNYSFLAALVTFFVSSSKATKYRSARKRKFEPEFKEGGQRNWVQVLCNGGVATELALLYVLECGVGEKVINPRHSWLGSMLALGVMSALAESCGDTWASELGTVCANGDPYLVTTFRRVPKGTNGGVSLTGTVFSALGGALVGSVYYLTLLLCVSRDTLVDSPPQWPLVVAGAAAGLLGSFIDSVLGATLQYTGVDASTGRIVEEPRPGVKHVSGVAILDNHSVNLITNLATALMIPWLTLHLFPLFH</sequence>